<name>A0A0A0Q2C1_9CAUD</name>
<dbReference type="GeneID" id="26637906"/>
<accession>A0A0A0Q2C1</accession>
<dbReference type="EMBL" id="KF835987">
    <property type="protein sequence ID" value="AHY24975.1"/>
    <property type="molecule type" value="Genomic_DNA"/>
</dbReference>
<evidence type="ECO:0000313" key="1">
    <source>
        <dbReference type="EMBL" id="AHY24975.1"/>
    </source>
</evidence>
<evidence type="ECO:0000313" key="2">
    <source>
        <dbReference type="Proteomes" id="UP000030739"/>
    </source>
</evidence>
<gene>
    <name evidence="1" type="ORF">PM2_013</name>
</gene>
<reference evidence="1 2" key="1">
    <citation type="journal article" date="2015" name="Plant Pathol. J.">
        <title>Isolation and Genomic Characterization of the T4-Like Bacteriophage PM2 Infecting Pectobacterium carotovorum subsp. carotovorum.</title>
        <authorList>
            <person name="Lim J.A."/>
            <person name="Lee D.H."/>
            <person name="Heu S."/>
        </authorList>
    </citation>
    <scope>NUCLEOTIDE SEQUENCE [LARGE SCALE GENOMIC DNA]</scope>
</reference>
<sequence>MLKINEYAANQLIAAYRNMVTAETSDPGSQYPHHLQILFEVSSLCEYALNTAAALGQIPEIYIPKNMLADLSYLADLGKL</sequence>
<keyword evidence="2" id="KW-1185">Reference proteome</keyword>
<organism evidence="1 2">
    <name type="scientific">Pectobacterium bacteriophage PM2</name>
    <dbReference type="NCBI Taxonomy" id="1429794"/>
    <lineage>
        <taxon>Viruses</taxon>
        <taxon>Duplodnaviria</taxon>
        <taxon>Heunggongvirae</taxon>
        <taxon>Uroviricota</taxon>
        <taxon>Caudoviricetes</taxon>
        <taxon>Pantevenvirales</taxon>
        <taxon>Straboviridae</taxon>
        <taxon>Tevenvirinae</taxon>
        <taxon>Mosugukvirus</taxon>
        <taxon>Mosugukvirus pm2</taxon>
    </lineage>
</organism>
<proteinExistence type="predicted"/>
<protein>
    <submittedName>
        <fullName evidence="1">Uncharacterized protein</fullName>
    </submittedName>
</protein>
<dbReference type="Proteomes" id="UP000030739">
    <property type="component" value="Segment"/>
</dbReference>
<dbReference type="OrthoDB" id="40523at10239"/>
<dbReference type="RefSeq" id="YP_009211434.1">
    <property type="nucleotide sequence ID" value="NC_028940.1"/>
</dbReference>
<dbReference type="KEGG" id="vg:26637906"/>